<feature type="region of interest" description="Disordered" evidence="4">
    <location>
        <begin position="724"/>
        <end position="744"/>
    </location>
</feature>
<dbReference type="CDD" id="cd00118">
    <property type="entry name" value="LysM"/>
    <property type="match status" value="2"/>
</dbReference>
<evidence type="ECO:0000256" key="1">
    <source>
        <dbReference type="ARBA" id="ARBA00022669"/>
    </source>
</evidence>
<dbReference type="InterPro" id="IPR018392">
    <property type="entry name" value="LysM"/>
</dbReference>
<evidence type="ECO:0000256" key="3">
    <source>
        <dbReference type="ARBA" id="ARBA00044955"/>
    </source>
</evidence>
<dbReference type="PANTHER" id="PTHR34997">
    <property type="entry name" value="AM15"/>
    <property type="match status" value="1"/>
</dbReference>
<accession>A0ABQ9RWN1</accession>
<dbReference type="GeneID" id="85384534"/>
<dbReference type="Gene3D" id="3.10.350.10">
    <property type="entry name" value="LysM domain"/>
    <property type="match status" value="5"/>
</dbReference>
<dbReference type="InterPro" id="IPR036779">
    <property type="entry name" value="LysM_dom_sf"/>
</dbReference>
<keyword evidence="5" id="KW-0732">Signal</keyword>
<protein>
    <submittedName>
        <fullName evidence="7">LysM domain-containing protein</fullName>
    </submittedName>
</protein>
<proteinExistence type="inferred from homology"/>
<gene>
    <name evidence="7" type="ORF">CPAR01_16390</name>
</gene>
<name>A0ABQ9RWN1_9PEZI</name>
<keyword evidence="1" id="KW-0147">Chitin-binding</keyword>
<evidence type="ECO:0000256" key="2">
    <source>
        <dbReference type="ARBA" id="ARBA00023026"/>
    </source>
</evidence>
<feature type="domain" description="LysM" evidence="6">
    <location>
        <begin position="286"/>
        <end position="340"/>
    </location>
</feature>
<sequence length="816" mass="87222">MASTLFHTRSLPAITLIFTLFTSITLGSQLFTTNTVPEGLSAGCSNALVADIPCGNGITLFTRGEYYPLTDLKALCVDSCASALEAYHVDVVSSCAADNWPEEMEVDMPLVMISELLRYNYNLTCLTDSGRFCNNVAAAFAASRDPEAANVQGALPAGGDFGDYVPSDTCDGCLVKNLRFQAGSPYFDGPRLQAQSVYESRTADCGITGAPLVTTTISLLTQTTAAPTPTPTCTGKTYSIQPEDDCNSISVAQSIGTEWLLWDNDLLAFCHQFPTEGELCLVNTCDIYTVVESDTCDKIAKAHDMTVTQLLSWNPETNWRKSINSGCYNLNQTIGHQICVSVPGTPYVEPSQTTLQPSVPLTAAPVPTNVAAETNTYCGRYYTAILGDYCNLIVMKFGISMDDFLFLNPAINENCTNLYAEESYCVQPVGDLNTYTGKPGHITFAITMTGTVEDSATTLPDNIWTAPTPTTTLLPIATGTRKDCYHYLTGDDWQKDMTGMYLASNCALAAEVFDVTLEDLEVWNPILGNASDDGCSFESGFRYCAKWYTGSKKFTNPDPLDSSLPARDGMTENCTQIVEVDTNGSPSCSEILSEWSLTIAQFYAWNPSVGPECGGMWAGYYYCIRTSDFVEPSATATIATSTSAIASSTAGPTPPAATHDGQPANCNKWHVVTGGDCSTVEAEYGLTHAQFLALNPAVSEDCLTNFWGGYAYCVGTSDSATTTGGSGVTSTSAPVSTPTPTNGPVAAPSPNQAGNAIATCNKYAQAPSGDWCSAFIERYGLAAADFYSWNTVLGTNGENCGTSFWGTYWYCIGVAA</sequence>
<organism evidence="7 8">
    <name type="scientific">Colletotrichum paranaense</name>
    <dbReference type="NCBI Taxonomy" id="1914294"/>
    <lineage>
        <taxon>Eukaryota</taxon>
        <taxon>Fungi</taxon>
        <taxon>Dikarya</taxon>
        <taxon>Ascomycota</taxon>
        <taxon>Pezizomycotina</taxon>
        <taxon>Sordariomycetes</taxon>
        <taxon>Hypocreomycetidae</taxon>
        <taxon>Glomerellales</taxon>
        <taxon>Glomerellaceae</taxon>
        <taxon>Colletotrichum</taxon>
        <taxon>Colletotrichum acutatum species complex</taxon>
    </lineage>
</organism>
<feature type="domain" description="LysM" evidence="6">
    <location>
        <begin position="577"/>
        <end position="624"/>
    </location>
</feature>
<keyword evidence="8" id="KW-1185">Reference proteome</keyword>
<dbReference type="PANTHER" id="PTHR34997:SF1">
    <property type="entry name" value="PEPTIDOGLYCAN-BINDING LYSIN DOMAIN"/>
    <property type="match status" value="1"/>
</dbReference>
<feature type="domain" description="LysM" evidence="6">
    <location>
        <begin position="380"/>
        <end position="426"/>
    </location>
</feature>
<evidence type="ECO:0000256" key="4">
    <source>
        <dbReference type="SAM" id="MobiDB-lite"/>
    </source>
</evidence>
<dbReference type="SUPFAM" id="SSF54106">
    <property type="entry name" value="LysM domain"/>
    <property type="match status" value="1"/>
</dbReference>
<evidence type="ECO:0000313" key="7">
    <source>
        <dbReference type="EMBL" id="KAK1516774.1"/>
    </source>
</evidence>
<feature type="signal peptide" evidence="5">
    <location>
        <begin position="1"/>
        <end position="27"/>
    </location>
</feature>
<comment type="similarity">
    <text evidence="3">Belongs to the secreted LysM effector family.</text>
</comment>
<dbReference type="Pfam" id="PF01476">
    <property type="entry name" value="LysM"/>
    <property type="match status" value="1"/>
</dbReference>
<reference evidence="7 8" key="1">
    <citation type="submission" date="2016-10" db="EMBL/GenBank/DDBJ databases">
        <title>The genome sequence of Colletotrichum fioriniae PJ7.</title>
        <authorList>
            <person name="Baroncelli R."/>
        </authorList>
    </citation>
    <scope>NUCLEOTIDE SEQUENCE [LARGE SCALE GENOMIC DNA]</scope>
    <source>
        <strain evidence="7 8">IMI 384185</strain>
    </source>
</reference>
<dbReference type="EMBL" id="MOPA01000024">
    <property type="protein sequence ID" value="KAK1516774.1"/>
    <property type="molecule type" value="Genomic_DNA"/>
</dbReference>
<dbReference type="Proteomes" id="UP001241169">
    <property type="component" value="Unassembled WGS sequence"/>
</dbReference>
<comment type="caution">
    <text evidence="7">The sequence shown here is derived from an EMBL/GenBank/DDBJ whole genome shotgun (WGS) entry which is preliminary data.</text>
</comment>
<dbReference type="InterPro" id="IPR052210">
    <property type="entry name" value="LysM1-like"/>
</dbReference>
<feature type="chain" id="PRO_5046971685" evidence="5">
    <location>
        <begin position="28"/>
        <end position="816"/>
    </location>
</feature>
<dbReference type="RefSeq" id="XP_060340816.1">
    <property type="nucleotide sequence ID" value="XM_060500635.1"/>
</dbReference>
<evidence type="ECO:0000256" key="5">
    <source>
        <dbReference type="SAM" id="SignalP"/>
    </source>
</evidence>
<keyword evidence="2" id="KW-0843">Virulence</keyword>
<evidence type="ECO:0000313" key="8">
    <source>
        <dbReference type="Proteomes" id="UP001241169"/>
    </source>
</evidence>
<dbReference type="SMART" id="SM00257">
    <property type="entry name" value="LysM"/>
    <property type="match status" value="2"/>
</dbReference>
<evidence type="ECO:0000259" key="6">
    <source>
        <dbReference type="PROSITE" id="PS51782"/>
    </source>
</evidence>
<feature type="compositionally biased region" description="Low complexity" evidence="4">
    <location>
        <begin position="724"/>
        <end position="740"/>
    </location>
</feature>
<dbReference type="PROSITE" id="PS51782">
    <property type="entry name" value="LYSM"/>
    <property type="match status" value="3"/>
</dbReference>